<sequence length="115" mass="12944">MIERRKIEKNGQRIFYSNGTKLQPRRSKKKSNAAPEAQPLPSVFQFMPTPGVGLSDVVVYNNTRPAIDDPQSSRIDKDVAFASNDVIEVQNQSMSVDNMDNELKLDKVNGRDYVS</sequence>
<evidence type="ECO:0000256" key="1">
    <source>
        <dbReference type="SAM" id="MobiDB-lite"/>
    </source>
</evidence>
<dbReference type="AlphaFoldDB" id="A0ABD1T7U6"/>
<feature type="region of interest" description="Disordered" evidence="1">
    <location>
        <begin position="1"/>
        <end position="42"/>
    </location>
</feature>
<reference evidence="3" key="1">
    <citation type="submission" date="2024-07" db="EMBL/GenBank/DDBJ databases">
        <title>Two chromosome-level genome assemblies of Korean endemic species Abeliophyllum distichum and Forsythia ovata (Oleaceae).</title>
        <authorList>
            <person name="Jang H."/>
        </authorList>
    </citation>
    <scope>NUCLEOTIDE SEQUENCE [LARGE SCALE GENOMIC DNA]</scope>
</reference>
<gene>
    <name evidence="2" type="ORF">Fot_32397</name>
</gene>
<dbReference type="EMBL" id="JBFOLJ010000009">
    <property type="protein sequence ID" value="KAL2508750.1"/>
    <property type="molecule type" value="Genomic_DNA"/>
</dbReference>
<organism evidence="2 3">
    <name type="scientific">Forsythia ovata</name>
    <dbReference type="NCBI Taxonomy" id="205694"/>
    <lineage>
        <taxon>Eukaryota</taxon>
        <taxon>Viridiplantae</taxon>
        <taxon>Streptophyta</taxon>
        <taxon>Embryophyta</taxon>
        <taxon>Tracheophyta</taxon>
        <taxon>Spermatophyta</taxon>
        <taxon>Magnoliopsida</taxon>
        <taxon>eudicotyledons</taxon>
        <taxon>Gunneridae</taxon>
        <taxon>Pentapetalae</taxon>
        <taxon>asterids</taxon>
        <taxon>lamiids</taxon>
        <taxon>Lamiales</taxon>
        <taxon>Oleaceae</taxon>
        <taxon>Forsythieae</taxon>
        <taxon>Forsythia</taxon>
    </lineage>
</organism>
<feature type="compositionally biased region" description="Basic and acidic residues" evidence="1">
    <location>
        <begin position="1"/>
        <end position="11"/>
    </location>
</feature>
<proteinExistence type="predicted"/>
<protein>
    <submittedName>
        <fullName evidence="2">Uncharacterized protein</fullName>
    </submittedName>
</protein>
<comment type="caution">
    <text evidence="2">The sequence shown here is derived from an EMBL/GenBank/DDBJ whole genome shotgun (WGS) entry which is preliminary data.</text>
</comment>
<evidence type="ECO:0000313" key="3">
    <source>
        <dbReference type="Proteomes" id="UP001604277"/>
    </source>
</evidence>
<dbReference type="Proteomes" id="UP001604277">
    <property type="component" value="Unassembled WGS sequence"/>
</dbReference>
<evidence type="ECO:0000313" key="2">
    <source>
        <dbReference type="EMBL" id="KAL2508750.1"/>
    </source>
</evidence>
<name>A0ABD1T7U6_9LAMI</name>
<accession>A0ABD1T7U6</accession>
<keyword evidence="3" id="KW-1185">Reference proteome</keyword>